<evidence type="ECO:0000313" key="3">
    <source>
        <dbReference type="Proteomes" id="UP001530377"/>
    </source>
</evidence>
<feature type="compositionally biased region" description="Polar residues" evidence="1">
    <location>
        <begin position="96"/>
        <end position="114"/>
    </location>
</feature>
<feature type="compositionally biased region" description="Polar residues" evidence="1">
    <location>
        <begin position="121"/>
        <end position="130"/>
    </location>
</feature>
<keyword evidence="3" id="KW-1185">Reference proteome</keyword>
<reference evidence="2 3" key="1">
    <citation type="submission" date="2024-10" db="EMBL/GenBank/DDBJ databases">
        <title>Updated reference genomes for cyclostephanoid diatoms.</title>
        <authorList>
            <person name="Roberts W.R."/>
            <person name="Alverson A.J."/>
        </authorList>
    </citation>
    <scope>NUCLEOTIDE SEQUENCE [LARGE SCALE GENOMIC DNA]</scope>
    <source>
        <strain evidence="2 3">AJA228-03</strain>
    </source>
</reference>
<comment type="caution">
    <text evidence="2">The sequence shown here is derived from an EMBL/GenBank/DDBJ whole genome shotgun (WGS) entry which is preliminary data.</text>
</comment>
<proteinExistence type="predicted"/>
<dbReference type="Proteomes" id="UP001530377">
    <property type="component" value="Unassembled WGS sequence"/>
</dbReference>
<organism evidence="2 3">
    <name type="scientific">Cyclostephanos tholiformis</name>
    <dbReference type="NCBI Taxonomy" id="382380"/>
    <lineage>
        <taxon>Eukaryota</taxon>
        <taxon>Sar</taxon>
        <taxon>Stramenopiles</taxon>
        <taxon>Ochrophyta</taxon>
        <taxon>Bacillariophyta</taxon>
        <taxon>Coscinodiscophyceae</taxon>
        <taxon>Thalassiosirophycidae</taxon>
        <taxon>Stephanodiscales</taxon>
        <taxon>Stephanodiscaceae</taxon>
        <taxon>Cyclostephanos</taxon>
    </lineage>
</organism>
<feature type="region of interest" description="Disordered" evidence="1">
    <location>
        <begin position="1"/>
        <end position="145"/>
    </location>
</feature>
<feature type="compositionally biased region" description="Polar residues" evidence="1">
    <location>
        <begin position="67"/>
        <end position="82"/>
    </location>
</feature>
<feature type="compositionally biased region" description="Polar residues" evidence="1">
    <location>
        <begin position="35"/>
        <end position="56"/>
    </location>
</feature>
<accession>A0ABD3S024</accession>
<feature type="region of interest" description="Disordered" evidence="1">
    <location>
        <begin position="187"/>
        <end position="207"/>
    </location>
</feature>
<dbReference type="AlphaFoldDB" id="A0ABD3S024"/>
<sequence length="235" mass="25452">MLTRYASHKVLPPRAKPSAERFDRSGNALPGENDVASSFCISDDVSTTASRSSSLPCDSKRPRRTFRSSNRPRNIVRSSSSPADGFDGSYDEEASWSISVPGSIPTTNPPTGSSLRRRTTVSECQGTNDAASPEGKEGTAAVVGGGGERRLRPRLRCIPGRRHIHRPTKTVVFSIVQTRVYEVTKEGVDDKSGATPPNRSVRSVRSKSVEETRPLFLDDRDGGLEALCNSGSFGW</sequence>
<dbReference type="EMBL" id="JALLPB020000092">
    <property type="protein sequence ID" value="KAL3817781.1"/>
    <property type="molecule type" value="Genomic_DNA"/>
</dbReference>
<gene>
    <name evidence="2" type="ORF">ACHAXA_002425</name>
</gene>
<evidence type="ECO:0000313" key="2">
    <source>
        <dbReference type="EMBL" id="KAL3817781.1"/>
    </source>
</evidence>
<evidence type="ECO:0000256" key="1">
    <source>
        <dbReference type="SAM" id="MobiDB-lite"/>
    </source>
</evidence>
<protein>
    <submittedName>
        <fullName evidence="2">Uncharacterized protein</fullName>
    </submittedName>
</protein>
<name>A0ABD3S024_9STRA</name>